<dbReference type="SUPFAM" id="SSF51556">
    <property type="entry name" value="Metallo-dependent hydrolases"/>
    <property type="match status" value="1"/>
</dbReference>
<evidence type="ECO:0000313" key="1">
    <source>
        <dbReference type="EMBL" id="KAH0968157.1"/>
    </source>
</evidence>
<dbReference type="PANTHER" id="PTHR43135:SF3">
    <property type="entry name" value="ALPHA-D-RIBOSE 1-METHYLPHOSPHONATE 5-TRIPHOSPHATE DIPHOSPHATASE"/>
    <property type="match status" value="1"/>
</dbReference>
<evidence type="ECO:0000313" key="2">
    <source>
        <dbReference type="Proteomes" id="UP000824596"/>
    </source>
</evidence>
<keyword evidence="2" id="KW-1185">Reference proteome</keyword>
<comment type="caution">
    <text evidence="1">The sequence shown here is derived from an EMBL/GenBank/DDBJ whole genome shotgun (WGS) entry which is preliminary data.</text>
</comment>
<dbReference type="GeneID" id="68349928"/>
<protein>
    <submittedName>
        <fullName evidence="1">Amidohydrolase</fullName>
    </submittedName>
</protein>
<sequence>MPGLIDAKVDIGASPGALSTFAAFGITTVIDSTSTNAESQAMHLAISENPSLPSYFATGSAIGPRGASFLGTFPFRAVQIATTPAEAKIVVAKNVSASSGARFIKIIVDQPGLDFQTIAAAVTAAHQHGSLAIGHASQADAYKLALDAGFDIVTAVPVDRALDAEVVRGFAQKSIGVVPTSPISRKQSIWQITRTMTLLMPWLR</sequence>
<gene>
    <name evidence="1" type="ORF">HRG_00799</name>
</gene>
<dbReference type="Gene3D" id="3.20.20.140">
    <property type="entry name" value="Metal-dependent hydrolases"/>
    <property type="match status" value="1"/>
</dbReference>
<dbReference type="Proteomes" id="UP000824596">
    <property type="component" value="Unassembled WGS sequence"/>
</dbReference>
<accession>A0A9P8NBK3</accession>
<organism evidence="1 2">
    <name type="scientific">Hirsutella rhossiliensis</name>
    <dbReference type="NCBI Taxonomy" id="111463"/>
    <lineage>
        <taxon>Eukaryota</taxon>
        <taxon>Fungi</taxon>
        <taxon>Dikarya</taxon>
        <taxon>Ascomycota</taxon>
        <taxon>Pezizomycotina</taxon>
        <taxon>Sordariomycetes</taxon>
        <taxon>Hypocreomycetidae</taxon>
        <taxon>Hypocreales</taxon>
        <taxon>Ophiocordycipitaceae</taxon>
        <taxon>Hirsutella</taxon>
    </lineage>
</organism>
<dbReference type="InterPro" id="IPR051781">
    <property type="entry name" value="Metallo-dep_Hydrolase"/>
</dbReference>
<name>A0A9P8NBK3_9HYPO</name>
<proteinExistence type="predicted"/>
<dbReference type="EMBL" id="JAIZPD010000001">
    <property type="protein sequence ID" value="KAH0968157.1"/>
    <property type="molecule type" value="Genomic_DNA"/>
</dbReference>
<dbReference type="PANTHER" id="PTHR43135">
    <property type="entry name" value="ALPHA-D-RIBOSE 1-METHYLPHOSPHONATE 5-TRIPHOSPHATE DIPHOSPHATASE"/>
    <property type="match status" value="1"/>
</dbReference>
<dbReference type="RefSeq" id="XP_044725670.1">
    <property type="nucleotide sequence ID" value="XM_044859270.1"/>
</dbReference>
<dbReference type="AlphaFoldDB" id="A0A9P8NBK3"/>
<dbReference type="OrthoDB" id="194468at2759"/>
<dbReference type="InterPro" id="IPR032466">
    <property type="entry name" value="Metal_Hydrolase"/>
</dbReference>
<reference evidence="1" key="1">
    <citation type="submission" date="2021-09" db="EMBL/GenBank/DDBJ databases">
        <title>A high-quality genome of the endoparasitic fungus Hirsutella rhossiliensis with a comparison of Hirsutella genomes reveals transposable elements contributing to genome size variation.</title>
        <authorList>
            <person name="Lin R."/>
            <person name="Jiao Y."/>
            <person name="Sun X."/>
            <person name="Ling J."/>
            <person name="Xie B."/>
            <person name="Cheng X."/>
        </authorList>
    </citation>
    <scope>NUCLEOTIDE SEQUENCE</scope>
    <source>
        <strain evidence="1">HR02</strain>
    </source>
</reference>